<sequence>MKYDIVVIGGGPAGLSAAVQARVRNKSVLVVSSPSADLPLARAERIDNYLGLPGLSGREMMEQFEKHAQMLGVERRTGRVLNAMPMDGGFFVAVDSDVVEGGALVLATGVGQGPALPGELEHLGAGVSYCATCDGMLYRDKDVVVVGKSTHAPEEANYLHGLGCRVTYVSAKPPEGLDPSIPTVQAKRLAILGEGKVTGLEADGRVLPCVGVFLLRSAVAPTQLLPGLELEGPYIRVDRNMATSIPGVFAAGDCTGLPLQVSKAVGEGLVAGLRCAEYLDRNSHS</sequence>
<proteinExistence type="predicted"/>
<dbReference type="PANTHER" id="PTHR48105">
    <property type="entry name" value="THIOREDOXIN REDUCTASE 1-RELATED-RELATED"/>
    <property type="match status" value="1"/>
</dbReference>
<organism evidence="4 5">
    <name type="scientific">Candidatus Flavonifractor merdigallinarum</name>
    <dbReference type="NCBI Taxonomy" id="2838589"/>
    <lineage>
        <taxon>Bacteria</taxon>
        <taxon>Bacillati</taxon>
        <taxon>Bacillota</taxon>
        <taxon>Clostridia</taxon>
        <taxon>Eubacteriales</taxon>
        <taxon>Oscillospiraceae</taxon>
        <taxon>Flavonifractor</taxon>
    </lineage>
</organism>
<evidence type="ECO:0000313" key="4">
    <source>
        <dbReference type="EMBL" id="HIY22173.1"/>
    </source>
</evidence>
<dbReference type="EMBL" id="DXDX01000177">
    <property type="protein sequence ID" value="HIY22173.1"/>
    <property type="molecule type" value="Genomic_DNA"/>
</dbReference>
<keyword evidence="1" id="KW-0285">Flavoprotein</keyword>
<dbReference type="Pfam" id="PF07992">
    <property type="entry name" value="Pyr_redox_2"/>
    <property type="match status" value="1"/>
</dbReference>
<evidence type="ECO:0000313" key="5">
    <source>
        <dbReference type="Proteomes" id="UP000823868"/>
    </source>
</evidence>
<dbReference type="GO" id="GO:0016491">
    <property type="term" value="F:oxidoreductase activity"/>
    <property type="evidence" value="ECO:0007669"/>
    <property type="project" value="UniProtKB-KW"/>
</dbReference>
<feature type="domain" description="FAD/NAD(P)-binding" evidence="3">
    <location>
        <begin position="3"/>
        <end position="268"/>
    </location>
</feature>
<evidence type="ECO:0000256" key="2">
    <source>
        <dbReference type="ARBA" id="ARBA00023002"/>
    </source>
</evidence>
<dbReference type="SUPFAM" id="SSF51905">
    <property type="entry name" value="FAD/NAD(P)-binding domain"/>
    <property type="match status" value="1"/>
</dbReference>
<evidence type="ECO:0000256" key="1">
    <source>
        <dbReference type="ARBA" id="ARBA00022630"/>
    </source>
</evidence>
<reference evidence="4" key="1">
    <citation type="journal article" date="2021" name="PeerJ">
        <title>Extensive microbial diversity within the chicken gut microbiome revealed by metagenomics and culture.</title>
        <authorList>
            <person name="Gilroy R."/>
            <person name="Ravi A."/>
            <person name="Getino M."/>
            <person name="Pursley I."/>
            <person name="Horton D.L."/>
            <person name="Alikhan N.F."/>
            <person name="Baker D."/>
            <person name="Gharbi K."/>
            <person name="Hall N."/>
            <person name="Watson M."/>
            <person name="Adriaenssens E.M."/>
            <person name="Foster-Nyarko E."/>
            <person name="Jarju S."/>
            <person name="Secka A."/>
            <person name="Antonio M."/>
            <person name="Oren A."/>
            <person name="Chaudhuri R.R."/>
            <person name="La Ragione R."/>
            <person name="Hildebrand F."/>
            <person name="Pallen M.J."/>
        </authorList>
    </citation>
    <scope>NUCLEOTIDE SEQUENCE</scope>
    <source>
        <strain evidence="4">ChiBcec16_6824</strain>
    </source>
</reference>
<gene>
    <name evidence="4" type="ORF">H9841_09790</name>
</gene>
<evidence type="ECO:0000259" key="3">
    <source>
        <dbReference type="Pfam" id="PF07992"/>
    </source>
</evidence>
<dbReference type="Gene3D" id="3.50.50.60">
    <property type="entry name" value="FAD/NAD(P)-binding domain"/>
    <property type="match status" value="2"/>
</dbReference>
<protein>
    <submittedName>
        <fullName evidence="4">NAD(P)/FAD-dependent oxidoreductase</fullName>
    </submittedName>
</protein>
<dbReference type="InterPro" id="IPR050097">
    <property type="entry name" value="Ferredoxin-NADP_redctase_2"/>
</dbReference>
<dbReference type="InterPro" id="IPR023753">
    <property type="entry name" value="FAD/NAD-binding_dom"/>
</dbReference>
<name>A0A9D2BZT2_9FIRM</name>
<comment type="caution">
    <text evidence="4">The sequence shown here is derived from an EMBL/GenBank/DDBJ whole genome shotgun (WGS) entry which is preliminary data.</text>
</comment>
<dbReference type="AlphaFoldDB" id="A0A9D2BZT2"/>
<accession>A0A9D2BZT2</accession>
<dbReference type="Proteomes" id="UP000823868">
    <property type="component" value="Unassembled WGS sequence"/>
</dbReference>
<keyword evidence="2" id="KW-0560">Oxidoreductase</keyword>
<dbReference type="InterPro" id="IPR036188">
    <property type="entry name" value="FAD/NAD-bd_sf"/>
</dbReference>
<dbReference type="PRINTS" id="PR00368">
    <property type="entry name" value="FADPNR"/>
</dbReference>
<dbReference type="PRINTS" id="PR00469">
    <property type="entry name" value="PNDRDTASEII"/>
</dbReference>
<reference evidence="4" key="2">
    <citation type="submission" date="2021-04" db="EMBL/GenBank/DDBJ databases">
        <authorList>
            <person name="Gilroy R."/>
        </authorList>
    </citation>
    <scope>NUCLEOTIDE SEQUENCE</scope>
    <source>
        <strain evidence="4">ChiBcec16_6824</strain>
    </source>
</reference>